<proteinExistence type="inferred from homology"/>
<dbReference type="InterPro" id="IPR039424">
    <property type="entry name" value="SBP_5"/>
</dbReference>
<dbReference type="PIRSF" id="PIRSF002741">
    <property type="entry name" value="MppA"/>
    <property type="match status" value="1"/>
</dbReference>
<evidence type="ECO:0000256" key="1">
    <source>
        <dbReference type="ARBA" id="ARBA00005695"/>
    </source>
</evidence>
<dbReference type="Gene3D" id="3.10.105.10">
    <property type="entry name" value="Dipeptide-binding Protein, Domain 3"/>
    <property type="match status" value="1"/>
</dbReference>
<dbReference type="Pfam" id="PF00496">
    <property type="entry name" value="SBP_bac_5"/>
    <property type="match status" value="1"/>
</dbReference>
<evidence type="ECO:0000259" key="5">
    <source>
        <dbReference type="Pfam" id="PF00496"/>
    </source>
</evidence>
<feature type="domain" description="Solute-binding protein family 5" evidence="5">
    <location>
        <begin position="69"/>
        <end position="429"/>
    </location>
</feature>
<protein>
    <submittedName>
        <fullName evidence="6">Dipeptide-binding ABC transporter, periplasmic substrate-binding component</fullName>
    </submittedName>
</protein>
<dbReference type="SUPFAM" id="SSF53850">
    <property type="entry name" value="Periplasmic binding protein-like II"/>
    <property type="match status" value="1"/>
</dbReference>
<dbReference type="AlphaFoldDB" id="A0A1U7NVL5"/>
<dbReference type="Gene3D" id="3.40.190.10">
    <property type="entry name" value="Periplasmic binding protein-like II"/>
    <property type="match status" value="1"/>
</dbReference>
<dbReference type="InterPro" id="IPR000914">
    <property type="entry name" value="SBP_5_dom"/>
</dbReference>
<keyword evidence="7" id="KW-1185">Reference proteome</keyword>
<evidence type="ECO:0000256" key="4">
    <source>
        <dbReference type="SAM" id="SignalP"/>
    </source>
</evidence>
<sequence length="506" mass="55092">MKNKLSLMLSLSLALSATGQASKANDTLDVGYERVILTLNPYATTDRLPLVLAHNWGDTLLVRDPASGKLVPHLATSWKKVNATTLELKLRQGVKFHNGENFNADSVVATFNYAVDPKNPNPGADILRWIDKAEKVNEYTVRLISKKPAPIALETLSTSAIMLPAKYLKEAGAAGLAKNPVGTGPYRFVSWKANTMTFKANDSYFGGAKTKPKISNLVVHMIPEESSRVAALTTGELSLVRPGGISSDQAPLLARNSELKIDSADILRFWFLQMDATGRSGVEYFKNPKVRQAVYMAINRDEIEKVLLGGYAQTIDTPCNPAQFGCDAKAAKTYKYDPVAAKKLLAEAGYPNGFTVDLYGYREQSVAQALTGYLAKIGIKANLKWYGGQYDVASQSLAAGKVPLWFGSWGANSVYDASTGMDPFFSRGGEFVYIKDPAVQNALANAGITISSAARAALFKSAIARVTDQAYWVPLFSGKVIAGMRANLNWSPSNDEIDRYWLASWK</sequence>
<dbReference type="STRING" id="249408.BOO71_0010396"/>
<name>A0A1U7NVL5_9DEIO</name>
<accession>A0A1U7NVL5</accession>
<dbReference type="PANTHER" id="PTHR30290:SF9">
    <property type="entry name" value="OLIGOPEPTIDE-BINDING PROTEIN APPA"/>
    <property type="match status" value="1"/>
</dbReference>
<dbReference type="GO" id="GO:0042597">
    <property type="term" value="C:periplasmic space"/>
    <property type="evidence" value="ECO:0007669"/>
    <property type="project" value="UniProtKB-ARBA"/>
</dbReference>
<reference evidence="6 7" key="1">
    <citation type="submission" date="2017-01" db="EMBL/GenBank/DDBJ databases">
        <title>Genome Analysis of Deinococcus marmoris KOPRI26562.</title>
        <authorList>
            <person name="Kim J.H."/>
            <person name="Oh H.-M."/>
        </authorList>
    </citation>
    <scope>NUCLEOTIDE SEQUENCE [LARGE SCALE GENOMIC DNA]</scope>
    <source>
        <strain evidence="6 7">KOPRI26562</strain>
    </source>
</reference>
<evidence type="ECO:0000256" key="3">
    <source>
        <dbReference type="ARBA" id="ARBA00022729"/>
    </source>
</evidence>
<feature type="chain" id="PRO_5012798415" evidence="4">
    <location>
        <begin position="25"/>
        <end position="506"/>
    </location>
</feature>
<dbReference type="RefSeq" id="WP_075834598.1">
    <property type="nucleotide sequence ID" value="NZ_MSTI01000118.1"/>
</dbReference>
<dbReference type="Proteomes" id="UP000186607">
    <property type="component" value="Unassembled WGS sequence"/>
</dbReference>
<comment type="caution">
    <text evidence="6">The sequence shown here is derived from an EMBL/GenBank/DDBJ whole genome shotgun (WGS) entry which is preliminary data.</text>
</comment>
<evidence type="ECO:0000313" key="6">
    <source>
        <dbReference type="EMBL" id="OLV16954.1"/>
    </source>
</evidence>
<keyword evidence="2" id="KW-0813">Transport</keyword>
<feature type="signal peptide" evidence="4">
    <location>
        <begin position="1"/>
        <end position="24"/>
    </location>
</feature>
<dbReference type="OrthoDB" id="9772924at2"/>
<comment type="similarity">
    <text evidence="1">Belongs to the bacterial solute-binding protein 5 family.</text>
</comment>
<evidence type="ECO:0000256" key="2">
    <source>
        <dbReference type="ARBA" id="ARBA00022448"/>
    </source>
</evidence>
<keyword evidence="3 4" id="KW-0732">Signal</keyword>
<dbReference type="GO" id="GO:0043190">
    <property type="term" value="C:ATP-binding cassette (ABC) transporter complex"/>
    <property type="evidence" value="ECO:0007669"/>
    <property type="project" value="InterPro"/>
</dbReference>
<evidence type="ECO:0000313" key="7">
    <source>
        <dbReference type="Proteomes" id="UP000186607"/>
    </source>
</evidence>
<dbReference type="EMBL" id="MSTI01000118">
    <property type="protein sequence ID" value="OLV16954.1"/>
    <property type="molecule type" value="Genomic_DNA"/>
</dbReference>
<dbReference type="Gene3D" id="3.90.76.10">
    <property type="entry name" value="Dipeptide-binding Protein, Domain 1"/>
    <property type="match status" value="1"/>
</dbReference>
<dbReference type="GO" id="GO:0015833">
    <property type="term" value="P:peptide transport"/>
    <property type="evidence" value="ECO:0007669"/>
    <property type="project" value="TreeGrafter"/>
</dbReference>
<organism evidence="6 7">
    <name type="scientific">Deinococcus marmoris</name>
    <dbReference type="NCBI Taxonomy" id="249408"/>
    <lineage>
        <taxon>Bacteria</taxon>
        <taxon>Thermotogati</taxon>
        <taxon>Deinococcota</taxon>
        <taxon>Deinococci</taxon>
        <taxon>Deinococcales</taxon>
        <taxon>Deinococcaceae</taxon>
        <taxon>Deinococcus</taxon>
    </lineage>
</organism>
<dbReference type="PANTHER" id="PTHR30290">
    <property type="entry name" value="PERIPLASMIC BINDING COMPONENT OF ABC TRANSPORTER"/>
    <property type="match status" value="1"/>
</dbReference>
<gene>
    <name evidence="6" type="ORF">BOO71_0010396</name>
</gene>
<dbReference type="InterPro" id="IPR030678">
    <property type="entry name" value="Peptide/Ni-bd"/>
</dbReference>
<dbReference type="GO" id="GO:1904680">
    <property type="term" value="F:peptide transmembrane transporter activity"/>
    <property type="evidence" value="ECO:0007669"/>
    <property type="project" value="TreeGrafter"/>
</dbReference>